<dbReference type="InterPro" id="IPR011701">
    <property type="entry name" value="MFS"/>
</dbReference>
<dbReference type="OrthoDB" id="9812221at2"/>
<dbReference type="PROSITE" id="PS50850">
    <property type="entry name" value="MFS"/>
    <property type="match status" value="1"/>
</dbReference>
<evidence type="ECO:0000256" key="3">
    <source>
        <dbReference type="ARBA" id="ARBA00022692"/>
    </source>
</evidence>
<feature type="transmembrane region" description="Helical" evidence="6">
    <location>
        <begin position="135"/>
        <end position="156"/>
    </location>
</feature>
<dbReference type="EMBL" id="CP034562">
    <property type="protein sequence ID" value="AZQ62774.1"/>
    <property type="molecule type" value="Genomic_DNA"/>
</dbReference>
<dbReference type="PANTHER" id="PTHR43124">
    <property type="entry name" value="PURINE EFFLUX PUMP PBUE"/>
    <property type="match status" value="1"/>
</dbReference>
<keyword evidence="5 6" id="KW-0472">Membrane</keyword>
<sequence>MTLTKNEKVTLYILAAVSFTNILDFIVLMPLGHVLQETFDMTPVMWSAVVSSYTLAAAVSGLISIFIIDRFERKRMFLTIYAFFTLGTLLCSFAPTYNFLLLARIFTGVFGGLINAALFTIVGDMLPEEKRGTGIGILMTGFAVSSAIGVPIGLYLGVEIDWHAPFFIISIIAAGLWVICYKRLPIMDSHLAHRKDPDENTNLLAPFKELLNNKKQLQGLLALGFVFFGHFLLIPFFSPYMVNNIGFEDSQLTWIYLCGGICTMYFSPKIGQWSDKYGKYLVFSIISCVTVLPTLVLTNTPIMSIPFVLVFSSLFFICGARSIPANALLLGTSNPKKRGSFMSVRSSVQNLAQGLASFAAGFIIYQDPATGVFQHFNRIGIISVIATMLGVFFFKKISDTARHRARKLSVQNQA</sequence>
<evidence type="ECO:0000256" key="1">
    <source>
        <dbReference type="ARBA" id="ARBA00004651"/>
    </source>
</evidence>
<organism evidence="8 9">
    <name type="scientific">Flammeovirga pectinis</name>
    <dbReference type="NCBI Taxonomy" id="2494373"/>
    <lineage>
        <taxon>Bacteria</taxon>
        <taxon>Pseudomonadati</taxon>
        <taxon>Bacteroidota</taxon>
        <taxon>Cytophagia</taxon>
        <taxon>Cytophagales</taxon>
        <taxon>Flammeovirgaceae</taxon>
        <taxon>Flammeovirga</taxon>
    </lineage>
</organism>
<feature type="transmembrane region" description="Helical" evidence="6">
    <location>
        <begin position="12"/>
        <end position="32"/>
    </location>
</feature>
<feature type="transmembrane region" description="Helical" evidence="6">
    <location>
        <begin position="376"/>
        <end position="394"/>
    </location>
</feature>
<dbReference type="InterPro" id="IPR020846">
    <property type="entry name" value="MFS_dom"/>
</dbReference>
<dbReference type="CDD" id="cd17324">
    <property type="entry name" value="MFS_NepI_like"/>
    <property type="match status" value="1"/>
</dbReference>
<keyword evidence="2" id="KW-1003">Cell membrane</keyword>
<feature type="transmembrane region" description="Helical" evidence="6">
    <location>
        <begin position="252"/>
        <end position="268"/>
    </location>
</feature>
<feature type="transmembrane region" description="Helical" evidence="6">
    <location>
        <begin position="75"/>
        <end position="95"/>
    </location>
</feature>
<dbReference type="GO" id="GO:0022857">
    <property type="term" value="F:transmembrane transporter activity"/>
    <property type="evidence" value="ECO:0007669"/>
    <property type="project" value="InterPro"/>
</dbReference>
<dbReference type="InterPro" id="IPR050189">
    <property type="entry name" value="MFS_Efflux_Transporters"/>
</dbReference>
<feature type="transmembrane region" description="Helical" evidence="6">
    <location>
        <begin position="101"/>
        <end position="123"/>
    </location>
</feature>
<dbReference type="KEGG" id="fll:EI427_11185"/>
<keyword evidence="4 6" id="KW-1133">Transmembrane helix</keyword>
<proteinExistence type="predicted"/>
<comment type="subcellular location">
    <subcellularLocation>
        <location evidence="1">Cell membrane</location>
        <topology evidence="1">Multi-pass membrane protein</topology>
    </subcellularLocation>
</comment>
<dbReference type="Pfam" id="PF07690">
    <property type="entry name" value="MFS_1"/>
    <property type="match status" value="1"/>
</dbReference>
<evidence type="ECO:0000256" key="6">
    <source>
        <dbReference type="SAM" id="Phobius"/>
    </source>
</evidence>
<feature type="transmembrane region" description="Helical" evidence="6">
    <location>
        <begin position="220"/>
        <end position="240"/>
    </location>
</feature>
<name>A0A3Q9FLC9_9BACT</name>
<dbReference type="AlphaFoldDB" id="A0A3Q9FLC9"/>
<evidence type="ECO:0000256" key="4">
    <source>
        <dbReference type="ARBA" id="ARBA00022989"/>
    </source>
</evidence>
<dbReference type="GO" id="GO:0005886">
    <property type="term" value="C:plasma membrane"/>
    <property type="evidence" value="ECO:0007669"/>
    <property type="project" value="UniProtKB-SubCell"/>
</dbReference>
<dbReference type="RefSeq" id="WP_126614608.1">
    <property type="nucleotide sequence ID" value="NZ_CP034562.1"/>
</dbReference>
<feature type="transmembrane region" description="Helical" evidence="6">
    <location>
        <begin position="280"/>
        <end position="297"/>
    </location>
</feature>
<feature type="transmembrane region" description="Helical" evidence="6">
    <location>
        <begin position="344"/>
        <end position="364"/>
    </location>
</feature>
<evidence type="ECO:0000256" key="2">
    <source>
        <dbReference type="ARBA" id="ARBA00022475"/>
    </source>
</evidence>
<evidence type="ECO:0000256" key="5">
    <source>
        <dbReference type="ARBA" id="ARBA00023136"/>
    </source>
</evidence>
<dbReference type="Gene3D" id="1.20.1250.20">
    <property type="entry name" value="MFS general substrate transporter like domains"/>
    <property type="match status" value="1"/>
</dbReference>
<accession>A0A3Q9FLC9</accession>
<evidence type="ECO:0000259" key="7">
    <source>
        <dbReference type="PROSITE" id="PS50850"/>
    </source>
</evidence>
<dbReference type="Proteomes" id="UP000267268">
    <property type="component" value="Chromosome 1"/>
</dbReference>
<evidence type="ECO:0000313" key="8">
    <source>
        <dbReference type="EMBL" id="AZQ62774.1"/>
    </source>
</evidence>
<dbReference type="InterPro" id="IPR036259">
    <property type="entry name" value="MFS_trans_sf"/>
</dbReference>
<feature type="transmembrane region" description="Helical" evidence="6">
    <location>
        <begin position="44"/>
        <end position="68"/>
    </location>
</feature>
<dbReference type="SUPFAM" id="SSF103473">
    <property type="entry name" value="MFS general substrate transporter"/>
    <property type="match status" value="1"/>
</dbReference>
<feature type="transmembrane region" description="Helical" evidence="6">
    <location>
        <begin position="162"/>
        <end position="181"/>
    </location>
</feature>
<evidence type="ECO:0000313" key="9">
    <source>
        <dbReference type="Proteomes" id="UP000267268"/>
    </source>
</evidence>
<gene>
    <name evidence="8" type="ORF">EI427_11185</name>
</gene>
<keyword evidence="9" id="KW-1185">Reference proteome</keyword>
<feature type="domain" description="Major facilitator superfamily (MFS) profile" evidence="7">
    <location>
        <begin position="10"/>
        <end position="398"/>
    </location>
</feature>
<protein>
    <submittedName>
        <fullName evidence="8">MFS transporter</fullName>
    </submittedName>
</protein>
<keyword evidence="3 6" id="KW-0812">Transmembrane</keyword>
<feature type="transmembrane region" description="Helical" evidence="6">
    <location>
        <begin position="303"/>
        <end position="323"/>
    </location>
</feature>
<dbReference type="PANTHER" id="PTHR43124:SF3">
    <property type="entry name" value="CHLORAMPHENICOL EFFLUX PUMP RV0191"/>
    <property type="match status" value="1"/>
</dbReference>
<reference evidence="8 9" key="1">
    <citation type="submission" date="2018-12" db="EMBL/GenBank/DDBJ databases">
        <title>Flammeovirga pectinis sp. nov., isolated from the gut of the Korean scallop, Patinopecten yessoensis.</title>
        <authorList>
            <person name="Bae J.-W."/>
            <person name="Jeong Y.-S."/>
            <person name="Kang W."/>
        </authorList>
    </citation>
    <scope>NUCLEOTIDE SEQUENCE [LARGE SCALE GENOMIC DNA]</scope>
    <source>
        <strain evidence="8 9">L12M1</strain>
    </source>
</reference>